<keyword evidence="1" id="KW-0596">Phosphopantetheine</keyword>
<evidence type="ECO:0000313" key="4">
    <source>
        <dbReference type="EMBL" id="KZT25651.1"/>
    </source>
</evidence>
<dbReference type="InterPro" id="IPR013120">
    <property type="entry name" value="FAR_NAD-bd"/>
</dbReference>
<dbReference type="OrthoDB" id="429813at2759"/>
<sequence>MHAPNVNKIYALLRKSDSGRSPLDRQREAFGTRSVDPVMLNSDKLELLESVLTEPHSIPTITHVNRLQIRSTVSHVVHLGWNINRTVPLKTFEPDVCGLRALIDLAATARIGKPARLVYASSVAIFRREFSDAVLRSCFSELEYVLDKRSPIAESALLNPNISLSSGYPESKWVSERLLELAMEKIPGFSATTVRIHQLTGGLNGAWKSTEWFPAMVSASVVLGCFPTGNDSVSWLPADVAATAMLDILNCRDSVLHLRHPMPIAWNDMAIPLAQLLDVTTVPFPEWLACLEREWKAQGVRPVSPYLVSAFRTMHIYQSACPPEHPARGITKSNGIFPMLSIDKAISASWTLQDPQLRQDDFVRWFNYWRHVDHLPN</sequence>
<dbReference type="EMBL" id="KV425570">
    <property type="protein sequence ID" value="KZT25651.1"/>
    <property type="molecule type" value="Genomic_DNA"/>
</dbReference>
<accession>A0A165STI9</accession>
<dbReference type="Gene3D" id="3.40.50.720">
    <property type="entry name" value="NAD(P)-binding Rossmann-like Domain"/>
    <property type="match status" value="1"/>
</dbReference>
<dbReference type="SUPFAM" id="SSF51735">
    <property type="entry name" value="NAD(P)-binding Rossmann-fold domains"/>
    <property type="match status" value="1"/>
</dbReference>
<name>A0A165STI9_9AGAM</name>
<proteinExistence type="predicted"/>
<reference evidence="4 5" key="1">
    <citation type="journal article" date="2016" name="Mol. Biol. Evol.">
        <title>Comparative Genomics of Early-Diverging Mushroom-Forming Fungi Provides Insights into the Origins of Lignocellulose Decay Capabilities.</title>
        <authorList>
            <person name="Nagy L.G."/>
            <person name="Riley R."/>
            <person name="Tritt A."/>
            <person name="Adam C."/>
            <person name="Daum C."/>
            <person name="Floudas D."/>
            <person name="Sun H."/>
            <person name="Yadav J.S."/>
            <person name="Pangilinan J."/>
            <person name="Larsson K.H."/>
            <person name="Matsuura K."/>
            <person name="Barry K."/>
            <person name="Labutti K."/>
            <person name="Kuo R."/>
            <person name="Ohm R.A."/>
            <person name="Bhattacharya S.S."/>
            <person name="Shirouzu T."/>
            <person name="Yoshinaga Y."/>
            <person name="Martin F.M."/>
            <person name="Grigoriev I.V."/>
            <person name="Hibbett D.S."/>
        </authorList>
    </citation>
    <scope>NUCLEOTIDE SEQUENCE [LARGE SCALE GENOMIC DNA]</scope>
    <source>
        <strain evidence="4 5">HHB14362 ss-1</strain>
    </source>
</reference>
<protein>
    <recommendedName>
        <fullName evidence="3">Thioester reductase (TE) domain-containing protein</fullName>
    </recommendedName>
</protein>
<dbReference type="InParanoid" id="A0A165STI9"/>
<evidence type="ECO:0000256" key="2">
    <source>
        <dbReference type="ARBA" id="ARBA00022553"/>
    </source>
</evidence>
<dbReference type="PANTHER" id="PTHR43439">
    <property type="entry name" value="PHENYLACETATE-COENZYME A LIGASE"/>
    <property type="match status" value="1"/>
</dbReference>
<gene>
    <name evidence="4" type="ORF">NEOLEDRAFT_1064539</name>
</gene>
<dbReference type="Proteomes" id="UP000076761">
    <property type="component" value="Unassembled WGS sequence"/>
</dbReference>
<dbReference type="STRING" id="1314782.A0A165STI9"/>
<organism evidence="4 5">
    <name type="scientific">Neolentinus lepideus HHB14362 ss-1</name>
    <dbReference type="NCBI Taxonomy" id="1314782"/>
    <lineage>
        <taxon>Eukaryota</taxon>
        <taxon>Fungi</taxon>
        <taxon>Dikarya</taxon>
        <taxon>Basidiomycota</taxon>
        <taxon>Agaricomycotina</taxon>
        <taxon>Agaricomycetes</taxon>
        <taxon>Gloeophyllales</taxon>
        <taxon>Gloeophyllaceae</taxon>
        <taxon>Neolentinus</taxon>
    </lineage>
</organism>
<dbReference type="InterPro" id="IPR051414">
    <property type="entry name" value="Adenylate-forming_Reductase"/>
</dbReference>
<dbReference type="InterPro" id="IPR036291">
    <property type="entry name" value="NAD(P)-bd_dom_sf"/>
</dbReference>
<keyword evidence="2" id="KW-0597">Phosphoprotein</keyword>
<dbReference type="Pfam" id="PF07993">
    <property type="entry name" value="NAD_binding_4"/>
    <property type="match status" value="1"/>
</dbReference>
<evidence type="ECO:0000259" key="3">
    <source>
        <dbReference type="Pfam" id="PF07993"/>
    </source>
</evidence>
<evidence type="ECO:0000256" key="1">
    <source>
        <dbReference type="ARBA" id="ARBA00022450"/>
    </source>
</evidence>
<dbReference type="AlphaFoldDB" id="A0A165STI9"/>
<keyword evidence="5" id="KW-1185">Reference proteome</keyword>
<dbReference type="PANTHER" id="PTHR43439:SF2">
    <property type="entry name" value="ENZYME, PUTATIVE (JCVI)-RELATED"/>
    <property type="match status" value="1"/>
</dbReference>
<evidence type="ECO:0000313" key="5">
    <source>
        <dbReference type="Proteomes" id="UP000076761"/>
    </source>
</evidence>
<feature type="domain" description="Thioester reductase (TE)" evidence="3">
    <location>
        <begin position="4"/>
        <end position="245"/>
    </location>
</feature>